<dbReference type="RefSeq" id="WP_151654651.1">
    <property type="nucleotide sequence ID" value="NZ_WBVX01000071.1"/>
</dbReference>
<keyword evidence="1" id="KW-0175">Coiled coil</keyword>
<proteinExistence type="predicted"/>
<feature type="coiled-coil region" evidence="1">
    <location>
        <begin position="31"/>
        <end position="58"/>
    </location>
</feature>
<protein>
    <submittedName>
        <fullName evidence="2">Uncharacterized protein</fullName>
    </submittedName>
</protein>
<name>A0A6L3Y3A1_9HYPH</name>
<organism evidence="2 3">
    <name type="scientific">Brucella tritici</name>
    <dbReference type="NCBI Taxonomy" id="94626"/>
    <lineage>
        <taxon>Bacteria</taxon>
        <taxon>Pseudomonadati</taxon>
        <taxon>Pseudomonadota</taxon>
        <taxon>Alphaproteobacteria</taxon>
        <taxon>Hyphomicrobiales</taxon>
        <taxon>Brucellaceae</taxon>
        <taxon>Brucella/Ochrobactrum group</taxon>
        <taxon>Brucella</taxon>
    </lineage>
</organism>
<dbReference type="EMBL" id="WBVX01000071">
    <property type="protein sequence ID" value="KAB2673913.1"/>
    <property type="molecule type" value="Genomic_DNA"/>
</dbReference>
<dbReference type="AlphaFoldDB" id="A0A6L3Y3A1"/>
<sequence length="255" mass="28342">MEYLKAKYRTQLEKIIASKDPSETDVLNSSIAELRFINEKLIQNRDNLRDTARATQMRHALDKVAEEMRANEARHKSAARSRISNNLGTNQFTMGTLAGLTTGAILAVVSLSILQVAGIVDVAFGPDARRRVALDEQFLSDHQVIPVADAYLNKAVAAVVEMQKKSPEKLKQIAGKNFISLHKIDPKLGAEKPKALPKYSDVIVKVDQEGYKVLLNWPLCSAAKWSKPQLVDPVRKSDGNRCSHFGYWNEAGAKF</sequence>
<dbReference type="Proteomes" id="UP000481643">
    <property type="component" value="Unassembled WGS sequence"/>
</dbReference>
<evidence type="ECO:0000313" key="2">
    <source>
        <dbReference type="EMBL" id="KAB2673913.1"/>
    </source>
</evidence>
<evidence type="ECO:0000313" key="3">
    <source>
        <dbReference type="Proteomes" id="UP000481643"/>
    </source>
</evidence>
<gene>
    <name evidence="2" type="ORF">F9L08_28995</name>
</gene>
<comment type="caution">
    <text evidence="2">The sequence shown here is derived from an EMBL/GenBank/DDBJ whole genome shotgun (WGS) entry which is preliminary data.</text>
</comment>
<reference evidence="2 3" key="1">
    <citation type="submission" date="2019-09" db="EMBL/GenBank/DDBJ databases">
        <title>Taxonomic organization of the family Brucellaceae based on a phylogenomic approach.</title>
        <authorList>
            <person name="Leclercq S."/>
            <person name="Cloeckaert A."/>
            <person name="Zygmunt M.S."/>
        </authorList>
    </citation>
    <scope>NUCLEOTIDE SEQUENCE [LARGE SCALE GENOMIC DNA]</scope>
    <source>
        <strain evidence="2 3">WS1830</strain>
    </source>
</reference>
<accession>A0A6L3Y3A1</accession>
<evidence type="ECO:0000256" key="1">
    <source>
        <dbReference type="SAM" id="Coils"/>
    </source>
</evidence>